<dbReference type="OrthoDB" id="6105938at2759"/>
<dbReference type="GO" id="GO:0033768">
    <property type="term" value="C:SUMO-targeted ubiquitin ligase complex"/>
    <property type="evidence" value="ECO:0007669"/>
    <property type="project" value="TreeGrafter"/>
</dbReference>
<dbReference type="SUPFAM" id="SSF57850">
    <property type="entry name" value="RING/U-box"/>
    <property type="match status" value="1"/>
</dbReference>
<dbReference type="InterPro" id="IPR049627">
    <property type="entry name" value="SLX8"/>
</dbReference>
<dbReference type="Pfam" id="PF00097">
    <property type="entry name" value="zf-C3HC4"/>
    <property type="match status" value="1"/>
</dbReference>
<dbReference type="GO" id="GO:0061630">
    <property type="term" value="F:ubiquitin protein ligase activity"/>
    <property type="evidence" value="ECO:0007669"/>
    <property type="project" value="InterPro"/>
</dbReference>
<evidence type="ECO:0000256" key="4">
    <source>
        <dbReference type="PROSITE-ProRule" id="PRU00175"/>
    </source>
</evidence>
<evidence type="ECO:0000259" key="5">
    <source>
        <dbReference type="PROSITE" id="PS50089"/>
    </source>
</evidence>
<dbReference type="AlphaFoldDB" id="A0A8K0HR56"/>
<name>A0A8K0HR56_9ROSA</name>
<evidence type="ECO:0000313" key="6">
    <source>
        <dbReference type="EMBL" id="KAF3456618.1"/>
    </source>
</evidence>
<dbReference type="InterPro" id="IPR013083">
    <property type="entry name" value="Znf_RING/FYVE/PHD"/>
</dbReference>
<dbReference type="PROSITE" id="PS00518">
    <property type="entry name" value="ZF_RING_1"/>
    <property type="match status" value="1"/>
</dbReference>
<comment type="caution">
    <text evidence="6">The sequence shown here is derived from an EMBL/GenBank/DDBJ whole genome shotgun (WGS) entry which is preliminary data.</text>
</comment>
<dbReference type="GO" id="GO:0140082">
    <property type="term" value="F:SUMO-ubiquitin ligase activity"/>
    <property type="evidence" value="ECO:0007669"/>
    <property type="project" value="TreeGrafter"/>
</dbReference>
<dbReference type="InterPro" id="IPR017907">
    <property type="entry name" value="Znf_RING_CS"/>
</dbReference>
<dbReference type="PROSITE" id="PS50089">
    <property type="entry name" value="ZF_RING_2"/>
    <property type="match status" value="1"/>
</dbReference>
<keyword evidence="1" id="KW-0479">Metal-binding</keyword>
<organism evidence="6 7">
    <name type="scientific">Rhamnella rubrinervis</name>
    <dbReference type="NCBI Taxonomy" id="2594499"/>
    <lineage>
        <taxon>Eukaryota</taxon>
        <taxon>Viridiplantae</taxon>
        <taxon>Streptophyta</taxon>
        <taxon>Embryophyta</taxon>
        <taxon>Tracheophyta</taxon>
        <taxon>Spermatophyta</taxon>
        <taxon>Magnoliopsida</taxon>
        <taxon>eudicotyledons</taxon>
        <taxon>Gunneridae</taxon>
        <taxon>Pentapetalae</taxon>
        <taxon>rosids</taxon>
        <taxon>fabids</taxon>
        <taxon>Rosales</taxon>
        <taxon>Rhamnaceae</taxon>
        <taxon>rhamnoid group</taxon>
        <taxon>Rhamneae</taxon>
        <taxon>Rhamnella</taxon>
    </lineage>
</organism>
<evidence type="ECO:0000256" key="2">
    <source>
        <dbReference type="ARBA" id="ARBA00022771"/>
    </source>
</evidence>
<dbReference type="Proteomes" id="UP000796880">
    <property type="component" value="Unassembled WGS sequence"/>
</dbReference>
<evidence type="ECO:0000313" key="7">
    <source>
        <dbReference type="Proteomes" id="UP000796880"/>
    </source>
</evidence>
<feature type="domain" description="RING-type" evidence="5">
    <location>
        <begin position="182"/>
        <end position="206"/>
    </location>
</feature>
<dbReference type="EMBL" id="VOIH02000001">
    <property type="protein sequence ID" value="KAF3456618.1"/>
    <property type="molecule type" value="Genomic_DNA"/>
</dbReference>
<protein>
    <recommendedName>
        <fullName evidence="5">RING-type domain-containing protein</fullName>
    </recommendedName>
</protein>
<dbReference type="InterPro" id="IPR001841">
    <property type="entry name" value="Znf_RING"/>
</dbReference>
<keyword evidence="3" id="KW-0862">Zinc</keyword>
<keyword evidence="2 4" id="KW-0863">Zinc-finger</keyword>
<sequence length="220" mass="24883">MDHNRVMLNINEIKINWETNQCGEGEIPNSQKGKDLMMDLDLNFPPVFNLSLAVTPSYMNHQEAQAEVRRQFEPQTSKDFDVIDDEVVIISPRRFAEAKNNSRRNVEVRDTVGAETEVNNRRSDVSTSYPLNCNKRRRIKNKAVLNWELYVNSEDTCKIQTKNANLDPKTSESASGPASLSCPICMGTLKEETSTKCGHIFCKMCIDAAIKVLGIIVEEK</sequence>
<proteinExistence type="predicted"/>
<dbReference type="GO" id="GO:0032183">
    <property type="term" value="F:SUMO binding"/>
    <property type="evidence" value="ECO:0007669"/>
    <property type="project" value="TreeGrafter"/>
</dbReference>
<keyword evidence="7" id="KW-1185">Reference proteome</keyword>
<reference evidence="6" key="1">
    <citation type="submission" date="2020-03" db="EMBL/GenBank/DDBJ databases">
        <title>A high-quality chromosome-level genome assembly of a woody plant with both climbing and erect habits, Rhamnella rubrinervis.</title>
        <authorList>
            <person name="Lu Z."/>
            <person name="Yang Y."/>
            <person name="Zhu X."/>
            <person name="Sun Y."/>
        </authorList>
    </citation>
    <scope>NUCLEOTIDE SEQUENCE</scope>
    <source>
        <strain evidence="6">BYM</strain>
        <tissue evidence="6">Leaf</tissue>
    </source>
</reference>
<evidence type="ECO:0000256" key="3">
    <source>
        <dbReference type="ARBA" id="ARBA00022833"/>
    </source>
</evidence>
<evidence type="ECO:0000256" key="1">
    <source>
        <dbReference type="ARBA" id="ARBA00022723"/>
    </source>
</evidence>
<dbReference type="PANTHER" id="PTHR47094:SF16">
    <property type="entry name" value="E3 UBIQUITIN-PROTEIN LIGASE RNF4-LIKE ISOFORM X1"/>
    <property type="match status" value="1"/>
</dbReference>
<dbReference type="InterPro" id="IPR018957">
    <property type="entry name" value="Znf_C3HC4_RING-type"/>
</dbReference>
<accession>A0A8K0HR56</accession>
<dbReference type="Gene3D" id="3.30.40.10">
    <property type="entry name" value="Zinc/RING finger domain, C3HC4 (zinc finger)"/>
    <property type="match status" value="1"/>
</dbReference>
<gene>
    <name evidence="6" type="ORF">FNV43_RR01272</name>
</gene>
<dbReference type="GO" id="GO:0006511">
    <property type="term" value="P:ubiquitin-dependent protein catabolic process"/>
    <property type="evidence" value="ECO:0007669"/>
    <property type="project" value="TreeGrafter"/>
</dbReference>
<dbReference type="PANTHER" id="PTHR47094">
    <property type="entry name" value="ELFLESS, ISOFORM B"/>
    <property type="match status" value="1"/>
</dbReference>
<dbReference type="GO" id="GO:0008270">
    <property type="term" value="F:zinc ion binding"/>
    <property type="evidence" value="ECO:0007669"/>
    <property type="project" value="UniProtKB-KW"/>
</dbReference>